<proteinExistence type="predicted"/>
<accession>A0A261ENZ5</accession>
<keyword evidence="2" id="KW-1185">Reference proteome</keyword>
<evidence type="ECO:0000313" key="1">
    <source>
        <dbReference type="EMBL" id="OZG48587.1"/>
    </source>
</evidence>
<dbReference type="EMBL" id="MWWS01000010">
    <property type="protein sequence ID" value="OZG48587.1"/>
    <property type="molecule type" value="Genomic_DNA"/>
</dbReference>
<sequence>MQSYQGVRFAAVVPGGQWVSALSSSVRGVGTWVKHTWGSGVRGVRQLVAGVHGLLRPASDVGSRSIAMVVAADGTPVFDDNDRPGNDSSDHNGVVRVNDLVTYRVDYMVSGVHSENTTVVITLPKGLMLESLPAFCGQGSSVSPESAGEVRVPYTANSIDDLAEQTVSCNVGTKDGSTESFAISLKVSNAVHHDALLAPQSVVLKGDGLPDVGTDKPIPVVRVTSALKWDLTMNGIQTNENSGYTYGPRFAKCPQNNTRTCFYIAYSLAVYARSDGKGAMPAAEPIKVTDDLSPERLFPGLSPAQYARMNADKNKYGAVISDDDIWQSRSPGFVAPKDTDQWTHGKAVRDSGSMSWVQQGGPGTPAYISIANTDWSLKTVPRTDNSGNTISPGYAYAVFIPLQVYVPVDTVKDFGSFSNGTWSLQARNTYTNLEMKGFDNGDVLTSAGQPTYNDYRQLPLIVRVPGGFDAYFGGVPGDRLNTPGEIFMPWWSDCVAGLPGNGRIRSGENNASPGQRVISQVLLGGANSSLLTKVTHVSSVAWDSTKTQLTNMTINNQITNTLYGYPVHNKPVWVSGVLNDNSHYVDDYSRAPKLEVEYGTGAQPVSGSDSGVTNASVTWYSSPDLVPGNDPVKAAQGIYTAVNRVRTYLVVPEPVGIVGDKVYVSVSIGLTVAADDMPDGTFLPMWASDIQVNHETSKSDVLASGPGWVSSYDPVGHAGAPGDRLRLARARVGVDSGVRRAGVGGFVPQVAVTGGDRVQFRLRASLTSAGGADPVGHRVWLEDCLPASLEYVPSAGSGGGPVVVSSSMPVDAKRPACGPGETYLRWEFTGQLVNEQVPEVVFEARVSSAADDGTYVNSVVVWSDADQSMLAARTSSVAVRVDNIVGVAVDKRSLTPTVGVNRVGSAVLESNVWELSVRNSQPTSGGLSDVVLVDVLPVAGVAGSRFAGVALLRSVSVTRGGSSGVRVEYTVSADVPRDPRVGEPGSVRWCVEAEFGSVGCPVSVADSRAVRVSRAGVFASGEVLAARVVVDVAGDVVVNQGYARVGGLRDPVGPVSREQRVVGASVAGVVWW</sequence>
<reference evidence="1 2" key="1">
    <citation type="journal article" date="2017" name="BMC Genomics">
        <title>Comparative genomic and phylogenomic analyses of the Bifidobacteriaceae family.</title>
        <authorList>
            <person name="Lugli G.A."/>
            <person name="Milani C."/>
            <person name="Turroni F."/>
            <person name="Duranti S."/>
            <person name="Mancabelli L."/>
            <person name="Mangifesta M."/>
            <person name="Ferrario C."/>
            <person name="Modesto M."/>
            <person name="Mattarelli P."/>
            <person name="Jiri K."/>
            <person name="van Sinderen D."/>
            <person name="Ventura M."/>
        </authorList>
    </citation>
    <scope>NUCLEOTIDE SEQUENCE [LARGE SCALE GENOMIC DNA]</scope>
    <source>
        <strain evidence="1 2">DSM 22924</strain>
    </source>
</reference>
<evidence type="ECO:0000313" key="2">
    <source>
        <dbReference type="Proteomes" id="UP000216004"/>
    </source>
</evidence>
<dbReference type="RefSeq" id="WP_211278703.1">
    <property type="nucleotide sequence ID" value="NZ_MWWS01000010.1"/>
</dbReference>
<name>A0A261ENZ5_9BIFI</name>
<protein>
    <submittedName>
        <fullName evidence="1">Uncharacterized protein</fullName>
    </submittedName>
</protein>
<organism evidence="1 2">
    <name type="scientific">Bombiscardovia coagulans</name>
    <dbReference type="NCBI Taxonomy" id="686666"/>
    <lineage>
        <taxon>Bacteria</taxon>
        <taxon>Bacillati</taxon>
        <taxon>Actinomycetota</taxon>
        <taxon>Actinomycetes</taxon>
        <taxon>Bifidobacteriales</taxon>
        <taxon>Bifidobacteriaceae</taxon>
        <taxon>Bombiscardovia</taxon>
    </lineage>
</organism>
<dbReference type="AlphaFoldDB" id="A0A261ENZ5"/>
<feature type="non-terminal residue" evidence="1">
    <location>
        <position position="1072"/>
    </location>
</feature>
<gene>
    <name evidence="1" type="ORF">BOCO_1437</name>
</gene>
<comment type="caution">
    <text evidence="1">The sequence shown here is derived from an EMBL/GenBank/DDBJ whole genome shotgun (WGS) entry which is preliminary data.</text>
</comment>
<dbReference type="Proteomes" id="UP000216004">
    <property type="component" value="Unassembled WGS sequence"/>
</dbReference>